<comment type="caution">
    <text evidence="2">The sequence shown here is derived from an EMBL/GenBank/DDBJ whole genome shotgun (WGS) entry which is preliminary data.</text>
</comment>
<evidence type="ECO:0000313" key="3">
    <source>
        <dbReference type="Proteomes" id="UP000636800"/>
    </source>
</evidence>
<organism evidence="2 3">
    <name type="scientific">Vanilla planifolia</name>
    <name type="common">Vanilla</name>
    <dbReference type="NCBI Taxonomy" id="51239"/>
    <lineage>
        <taxon>Eukaryota</taxon>
        <taxon>Viridiplantae</taxon>
        <taxon>Streptophyta</taxon>
        <taxon>Embryophyta</taxon>
        <taxon>Tracheophyta</taxon>
        <taxon>Spermatophyta</taxon>
        <taxon>Magnoliopsida</taxon>
        <taxon>Liliopsida</taxon>
        <taxon>Asparagales</taxon>
        <taxon>Orchidaceae</taxon>
        <taxon>Vanilloideae</taxon>
        <taxon>Vanilleae</taxon>
        <taxon>Vanilla</taxon>
    </lineage>
</organism>
<protein>
    <submittedName>
        <fullName evidence="2">Uncharacterized protein</fullName>
    </submittedName>
</protein>
<evidence type="ECO:0000256" key="1">
    <source>
        <dbReference type="SAM" id="MobiDB-lite"/>
    </source>
</evidence>
<proteinExistence type="predicted"/>
<dbReference type="Proteomes" id="UP000636800">
    <property type="component" value="Chromosome 12"/>
</dbReference>
<dbReference type="AlphaFoldDB" id="A0A835PVQ2"/>
<accession>A0A835PVQ2</accession>
<sequence length="138" mass="16047">MSLLSNQPVARPSVLNASSRRTRRATKPSLRNRRSLKGRPRTETKAVLQRLEALRELIPSKSKRRENEEKDTVPLPMAVDRLFDETADYILRLRTHVGILKHLVDFYGLRDGEVQIWRKLARFGVLPFLGFGRWRRSG</sequence>
<reference evidence="2 3" key="1">
    <citation type="journal article" date="2020" name="Nat. Food">
        <title>A phased Vanilla planifolia genome enables genetic improvement of flavour and production.</title>
        <authorList>
            <person name="Hasing T."/>
            <person name="Tang H."/>
            <person name="Brym M."/>
            <person name="Khazi F."/>
            <person name="Huang T."/>
            <person name="Chambers A.H."/>
        </authorList>
    </citation>
    <scope>NUCLEOTIDE SEQUENCE [LARGE SCALE GENOMIC DNA]</scope>
    <source>
        <tissue evidence="2">Leaf</tissue>
    </source>
</reference>
<evidence type="ECO:0000313" key="2">
    <source>
        <dbReference type="EMBL" id="KAG0458474.1"/>
    </source>
</evidence>
<name>A0A835PVQ2_VANPL</name>
<dbReference type="EMBL" id="JADCNL010000012">
    <property type="protein sequence ID" value="KAG0458474.1"/>
    <property type="molecule type" value="Genomic_DNA"/>
</dbReference>
<feature type="compositionally biased region" description="Basic residues" evidence="1">
    <location>
        <begin position="20"/>
        <end position="39"/>
    </location>
</feature>
<gene>
    <name evidence="2" type="ORF">HPP92_023631</name>
</gene>
<feature type="region of interest" description="Disordered" evidence="1">
    <location>
        <begin position="1"/>
        <end position="44"/>
    </location>
</feature>
<keyword evidence="3" id="KW-1185">Reference proteome</keyword>